<keyword evidence="3" id="KW-1185">Reference proteome</keyword>
<name>A0A1L7WEK9_9HELO</name>
<feature type="compositionally biased region" description="Basic and acidic residues" evidence="1">
    <location>
        <begin position="148"/>
        <end position="157"/>
    </location>
</feature>
<dbReference type="EMBL" id="FJOG01000001">
    <property type="protein sequence ID" value="CZR51194.1"/>
    <property type="molecule type" value="Genomic_DNA"/>
</dbReference>
<feature type="compositionally biased region" description="Polar residues" evidence="1">
    <location>
        <begin position="205"/>
        <end position="216"/>
    </location>
</feature>
<sequence>MAPVQPPAPTKQSTAEMAANTMWEYQLRKENKAILDQIRKYGEKRDADVAENMKRFQEVEKRRLALEARVTELERDQKLQDAHAAEHKKECAAKLAEMENFLKGRVNDEELRKIMSGGQYMNPPAQTTSDPQPSRVAPRPSNAKPRPARADTQDPRQEAIANQKAVRSPQVDDAPATRPKQVANRRPATRSTSGERAVPTAKPITATSVPSTTPKLSQGRKALKQHYEIANAAFESLTITNPQMEYDFISAFISGLQNKKHAEKVIQALRAVHPAKNRMDGGVEIMCGWEDVAAGFKRAGLDVEGAKEEIKRKKRTLNPRTQLETGFSA</sequence>
<dbReference type="Proteomes" id="UP000184330">
    <property type="component" value="Unassembled WGS sequence"/>
</dbReference>
<organism evidence="2 3">
    <name type="scientific">Phialocephala subalpina</name>
    <dbReference type="NCBI Taxonomy" id="576137"/>
    <lineage>
        <taxon>Eukaryota</taxon>
        <taxon>Fungi</taxon>
        <taxon>Dikarya</taxon>
        <taxon>Ascomycota</taxon>
        <taxon>Pezizomycotina</taxon>
        <taxon>Leotiomycetes</taxon>
        <taxon>Helotiales</taxon>
        <taxon>Mollisiaceae</taxon>
        <taxon>Phialocephala</taxon>
        <taxon>Phialocephala fortinii species complex</taxon>
    </lineage>
</organism>
<accession>A0A1L7WEK9</accession>
<gene>
    <name evidence="2" type="ORF">PAC_01069</name>
</gene>
<proteinExistence type="predicted"/>
<evidence type="ECO:0000313" key="2">
    <source>
        <dbReference type="EMBL" id="CZR51194.1"/>
    </source>
</evidence>
<feature type="region of interest" description="Disordered" evidence="1">
    <location>
        <begin position="117"/>
        <end position="220"/>
    </location>
</feature>
<dbReference type="AlphaFoldDB" id="A0A1L7WEK9"/>
<evidence type="ECO:0000313" key="3">
    <source>
        <dbReference type="Proteomes" id="UP000184330"/>
    </source>
</evidence>
<reference evidence="2 3" key="1">
    <citation type="submission" date="2016-03" db="EMBL/GenBank/DDBJ databases">
        <authorList>
            <person name="Ploux O."/>
        </authorList>
    </citation>
    <scope>NUCLEOTIDE SEQUENCE [LARGE SCALE GENOMIC DNA]</scope>
    <source>
        <strain evidence="2 3">UAMH 11012</strain>
    </source>
</reference>
<dbReference type="OrthoDB" id="3530645at2759"/>
<evidence type="ECO:0000256" key="1">
    <source>
        <dbReference type="SAM" id="MobiDB-lite"/>
    </source>
</evidence>
<protein>
    <submittedName>
        <fullName evidence="2">Uncharacterized protein</fullName>
    </submittedName>
</protein>